<keyword evidence="2" id="KW-1185">Reference proteome</keyword>
<dbReference type="EMBL" id="QFXE01000014">
    <property type="protein sequence ID" value="RDH85126.1"/>
    <property type="molecule type" value="Genomic_DNA"/>
</dbReference>
<proteinExistence type="predicted"/>
<accession>A0A370DLV1</accession>
<dbReference type="AlphaFoldDB" id="A0A370DLV1"/>
<reference evidence="1 2" key="1">
    <citation type="journal article" date="2018" name="ISME J.">
        <title>Endosymbiont genomes yield clues of tubeworm success.</title>
        <authorList>
            <person name="Li Y."/>
            <person name="Liles M.R."/>
            <person name="Halanych K.M."/>
        </authorList>
    </citation>
    <scope>NUCLEOTIDE SEQUENCE [LARGE SCALE GENOMIC DNA]</scope>
    <source>
        <strain evidence="1">A1462</strain>
    </source>
</reference>
<comment type="caution">
    <text evidence="1">The sequence shown here is derived from an EMBL/GenBank/DDBJ whole genome shotgun (WGS) entry which is preliminary data.</text>
</comment>
<evidence type="ECO:0000313" key="2">
    <source>
        <dbReference type="Proteomes" id="UP000254771"/>
    </source>
</evidence>
<organism evidence="1 2">
    <name type="scientific">endosymbiont of Escarpia spicata</name>
    <dbReference type="NCBI Taxonomy" id="2200908"/>
    <lineage>
        <taxon>Bacteria</taxon>
        <taxon>Pseudomonadati</taxon>
        <taxon>Pseudomonadota</taxon>
        <taxon>Gammaproteobacteria</taxon>
        <taxon>sulfur-oxidizing symbionts</taxon>
    </lineage>
</organism>
<sequence length="95" mass="11009">MASTPEELTVNYTEDGIDIVKELDKVILTKGAWTTIIFRFQEWNRGKEEYGQEKYTIRRFQKRNGEYQAKSKFNISSKDQAKAVISALQGWVGDD</sequence>
<gene>
    <name evidence="1" type="ORF">DIZ78_11980</name>
</gene>
<name>A0A370DLV1_9GAMM</name>
<evidence type="ECO:0000313" key="1">
    <source>
        <dbReference type="EMBL" id="RDH85126.1"/>
    </source>
</evidence>
<protein>
    <submittedName>
        <fullName evidence="1">Uncharacterized protein</fullName>
    </submittedName>
</protein>
<dbReference type="Proteomes" id="UP000254771">
    <property type="component" value="Unassembled WGS sequence"/>
</dbReference>